<protein>
    <submittedName>
        <fullName evidence="2">Uncharacterized protein</fullName>
    </submittedName>
</protein>
<keyword evidence="3" id="KW-1185">Reference proteome</keyword>
<name>A0ABQ4XNU8_9ASTR</name>
<gene>
    <name evidence="2" type="ORF">Tco_0681041</name>
</gene>
<proteinExistence type="predicted"/>
<evidence type="ECO:0000313" key="2">
    <source>
        <dbReference type="EMBL" id="GJS66477.1"/>
    </source>
</evidence>
<sequence>MSLIEPQNPLNQLADRRSLKQNPLNNRTRYESRCDIENVDALRNQESEKGREINRRTVIVETPTENALVAQDGIGGYDWSYQVEEEHPTNFALMTHTSSGRNQTNDIAGTRDNIVTGQAKKKTEPEQEFFLIPFYTTDPLISQGPKDSEEDSRIKLTEVDESGALDKDGEDDQATKNQPSCTDEDSIHLTLNVAEASNAFEEHLFEIFAPFKNAFTLPPVSSVTPMDDIGIFSNA</sequence>
<reference evidence="2" key="1">
    <citation type="journal article" date="2022" name="Int. J. Mol. Sci.">
        <title>Draft Genome of Tanacetum Coccineum: Genomic Comparison of Closely Related Tanacetum-Family Plants.</title>
        <authorList>
            <person name="Yamashiro T."/>
            <person name="Shiraishi A."/>
            <person name="Nakayama K."/>
            <person name="Satake H."/>
        </authorList>
    </citation>
    <scope>NUCLEOTIDE SEQUENCE</scope>
</reference>
<accession>A0ABQ4XNU8</accession>
<reference evidence="2" key="2">
    <citation type="submission" date="2022-01" db="EMBL/GenBank/DDBJ databases">
        <authorList>
            <person name="Yamashiro T."/>
            <person name="Shiraishi A."/>
            <person name="Satake H."/>
            <person name="Nakayama K."/>
        </authorList>
    </citation>
    <scope>NUCLEOTIDE SEQUENCE</scope>
</reference>
<comment type="caution">
    <text evidence="2">The sequence shown here is derived from an EMBL/GenBank/DDBJ whole genome shotgun (WGS) entry which is preliminary data.</text>
</comment>
<dbReference type="Proteomes" id="UP001151760">
    <property type="component" value="Unassembled WGS sequence"/>
</dbReference>
<dbReference type="EMBL" id="BQNB010009651">
    <property type="protein sequence ID" value="GJS66477.1"/>
    <property type="molecule type" value="Genomic_DNA"/>
</dbReference>
<feature type="region of interest" description="Disordered" evidence="1">
    <location>
        <begin position="158"/>
        <end position="183"/>
    </location>
</feature>
<evidence type="ECO:0000256" key="1">
    <source>
        <dbReference type="SAM" id="MobiDB-lite"/>
    </source>
</evidence>
<feature type="compositionally biased region" description="Acidic residues" evidence="1">
    <location>
        <begin position="159"/>
        <end position="172"/>
    </location>
</feature>
<organism evidence="2 3">
    <name type="scientific">Tanacetum coccineum</name>
    <dbReference type="NCBI Taxonomy" id="301880"/>
    <lineage>
        <taxon>Eukaryota</taxon>
        <taxon>Viridiplantae</taxon>
        <taxon>Streptophyta</taxon>
        <taxon>Embryophyta</taxon>
        <taxon>Tracheophyta</taxon>
        <taxon>Spermatophyta</taxon>
        <taxon>Magnoliopsida</taxon>
        <taxon>eudicotyledons</taxon>
        <taxon>Gunneridae</taxon>
        <taxon>Pentapetalae</taxon>
        <taxon>asterids</taxon>
        <taxon>campanulids</taxon>
        <taxon>Asterales</taxon>
        <taxon>Asteraceae</taxon>
        <taxon>Asteroideae</taxon>
        <taxon>Anthemideae</taxon>
        <taxon>Anthemidinae</taxon>
        <taxon>Tanacetum</taxon>
    </lineage>
</organism>
<evidence type="ECO:0000313" key="3">
    <source>
        <dbReference type="Proteomes" id="UP001151760"/>
    </source>
</evidence>